<dbReference type="AlphaFoldDB" id="A0A2N8P6H3"/>
<dbReference type="Gene3D" id="1.10.260.40">
    <property type="entry name" value="lambda repressor-like DNA-binding domains"/>
    <property type="match status" value="1"/>
</dbReference>
<evidence type="ECO:0000259" key="1">
    <source>
        <dbReference type="PROSITE" id="PS50943"/>
    </source>
</evidence>
<sequence>MTEKDWQGRLTQQVAEAVRDYRKLRGLSAQGLADACAALGHAVPRTSIANLENGRRSGVEIAELLVFAKVLDVPPIALLLPIGMAGSVEVLPGQELPIWDAVSWITAETLIGEEPEPGTVNEVIFELRAHAQAISSLRKAIEFAEETRRGTNLIRDPQQRARNDDMLERLEGYTRDYAQDVREFRAKLRVRGIEPPMLPEDLKYLDASE</sequence>
<dbReference type="SUPFAM" id="SSF47413">
    <property type="entry name" value="lambda repressor-like DNA-binding domains"/>
    <property type="match status" value="1"/>
</dbReference>
<gene>
    <name evidence="2" type="ORF">AOB60_41940</name>
</gene>
<name>A0A2N8P6H3_STRNR</name>
<dbReference type="InterPro" id="IPR001387">
    <property type="entry name" value="Cro/C1-type_HTH"/>
</dbReference>
<feature type="domain" description="HTH cro/C1-type" evidence="1">
    <location>
        <begin position="18"/>
        <end position="79"/>
    </location>
</feature>
<comment type="caution">
    <text evidence="2">The sequence shown here is derived from an EMBL/GenBank/DDBJ whole genome shotgun (WGS) entry which is preliminary data.</text>
</comment>
<dbReference type="RefSeq" id="WP_102926882.1">
    <property type="nucleotide sequence ID" value="NZ_LJSN01000005.1"/>
</dbReference>
<protein>
    <recommendedName>
        <fullName evidence="1">HTH cro/C1-type domain-containing protein</fullName>
    </recommendedName>
</protein>
<proteinExistence type="predicted"/>
<accession>A0A2N8P6H3</accession>
<keyword evidence="3" id="KW-1185">Reference proteome</keyword>
<dbReference type="InterPro" id="IPR010982">
    <property type="entry name" value="Lambda_DNA-bd_dom_sf"/>
</dbReference>
<dbReference type="CDD" id="cd00093">
    <property type="entry name" value="HTH_XRE"/>
    <property type="match status" value="1"/>
</dbReference>
<organism evidence="2 3">
    <name type="scientific">Streptomyces noursei</name>
    <name type="common">Streptomyces albulus</name>
    <dbReference type="NCBI Taxonomy" id="1971"/>
    <lineage>
        <taxon>Bacteria</taxon>
        <taxon>Bacillati</taxon>
        <taxon>Actinomycetota</taxon>
        <taxon>Actinomycetes</taxon>
        <taxon>Kitasatosporales</taxon>
        <taxon>Streptomycetaceae</taxon>
        <taxon>Streptomyces</taxon>
    </lineage>
</organism>
<dbReference type="Pfam" id="PF01381">
    <property type="entry name" value="HTH_3"/>
    <property type="match status" value="1"/>
</dbReference>
<evidence type="ECO:0000313" key="2">
    <source>
        <dbReference type="EMBL" id="PNE36611.1"/>
    </source>
</evidence>
<dbReference type="PROSITE" id="PS50943">
    <property type="entry name" value="HTH_CROC1"/>
    <property type="match status" value="1"/>
</dbReference>
<dbReference type="EMBL" id="LJSN01000005">
    <property type="protein sequence ID" value="PNE36611.1"/>
    <property type="molecule type" value="Genomic_DNA"/>
</dbReference>
<evidence type="ECO:0000313" key="3">
    <source>
        <dbReference type="Proteomes" id="UP000236047"/>
    </source>
</evidence>
<dbReference type="GO" id="GO:0003677">
    <property type="term" value="F:DNA binding"/>
    <property type="evidence" value="ECO:0007669"/>
    <property type="project" value="InterPro"/>
</dbReference>
<reference evidence="3" key="1">
    <citation type="submission" date="2015-09" db="EMBL/GenBank/DDBJ databases">
        <authorList>
            <person name="Graham D.E."/>
            <person name="Mahan K.M."/>
            <person name="Klingeman D.M."/>
            <person name="Fida T."/>
            <person name="Giannone R.J."/>
            <person name="Hettich R.L."/>
            <person name="Parry R.J."/>
            <person name="Spain J.C."/>
        </authorList>
    </citation>
    <scope>NUCLEOTIDE SEQUENCE [LARGE SCALE GENOMIC DNA]</scope>
    <source>
        <strain evidence="3">JCM 4701</strain>
    </source>
</reference>
<dbReference type="Proteomes" id="UP000236047">
    <property type="component" value="Unassembled WGS sequence"/>
</dbReference>